<evidence type="ECO:0000256" key="1">
    <source>
        <dbReference type="SAM" id="MobiDB-lite"/>
    </source>
</evidence>
<proteinExistence type="predicted"/>
<sequence length="248" mass="27807">MTYPSNTMPQFPEVRGVMPRGYKYTRAKLEEGAYSTGTALNDIIRWEKYPTSSITRNDQKVELILACQVCGKPSAEVLARIKNMPKKANKKKRTRVPRSLHLTAPPVQQAELPVFDMSLLDLEFPPEEGYAVPLDPQQQYLGEPVQRVPELPEGFGDWAFEGFEWDPDLLQQPQQQQQQLVRPLAAEGSLATPPPSPLPADFDPPQHLEAEELFKYIDFDAVWARPLAGLKNDAPLTPPEPAGMGYPS</sequence>
<feature type="region of interest" description="Disordered" evidence="1">
    <location>
        <begin position="172"/>
        <end position="205"/>
    </location>
</feature>
<keyword evidence="3" id="KW-1185">Reference proteome</keyword>
<name>A0A7C8IE81_9PLEO</name>
<evidence type="ECO:0000313" key="3">
    <source>
        <dbReference type="Proteomes" id="UP000481861"/>
    </source>
</evidence>
<accession>A0A7C8IE81</accession>
<organism evidence="2 3">
    <name type="scientific">Massariosphaeria phaeospora</name>
    <dbReference type="NCBI Taxonomy" id="100035"/>
    <lineage>
        <taxon>Eukaryota</taxon>
        <taxon>Fungi</taxon>
        <taxon>Dikarya</taxon>
        <taxon>Ascomycota</taxon>
        <taxon>Pezizomycotina</taxon>
        <taxon>Dothideomycetes</taxon>
        <taxon>Pleosporomycetidae</taxon>
        <taxon>Pleosporales</taxon>
        <taxon>Pleosporales incertae sedis</taxon>
        <taxon>Massariosphaeria</taxon>
    </lineage>
</organism>
<comment type="caution">
    <text evidence="2">The sequence shown here is derived from an EMBL/GenBank/DDBJ whole genome shotgun (WGS) entry which is preliminary data.</text>
</comment>
<dbReference type="Proteomes" id="UP000481861">
    <property type="component" value="Unassembled WGS sequence"/>
</dbReference>
<gene>
    <name evidence="2" type="ORF">BDV95DRAFT_591170</name>
</gene>
<feature type="region of interest" description="Disordered" evidence="1">
    <location>
        <begin position="229"/>
        <end position="248"/>
    </location>
</feature>
<reference evidence="2 3" key="1">
    <citation type="submission" date="2020-01" db="EMBL/GenBank/DDBJ databases">
        <authorList>
            <consortium name="DOE Joint Genome Institute"/>
            <person name="Haridas S."/>
            <person name="Albert R."/>
            <person name="Binder M."/>
            <person name="Bloem J."/>
            <person name="Labutti K."/>
            <person name="Salamov A."/>
            <person name="Andreopoulos B."/>
            <person name="Baker S.E."/>
            <person name="Barry K."/>
            <person name="Bills G."/>
            <person name="Bluhm B.H."/>
            <person name="Cannon C."/>
            <person name="Castanera R."/>
            <person name="Culley D.E."/>
            <person name="Daum C."/>
            <person name="Ezra D."/>
            <person name="Gonzalez J.B."/>
            <person name="Henrissat B."/>
            <person name="Kuo A."/>
            <person name="Liang C."/>
            <person name="Lipzen A."/>
            <person name="Lutzoni F."/>
            <person name="Magnuson J."/>
            <person name="Mondo S."/>
            <person name="Nolan M."/>
            <person name="Ohm R."/>
            <person name="Pangilinan J."/>
            <person name="Park H.-J.H."/>
            <person name="Ramirez L."/>
            <person name="Alfaro M."/>
            <person name="Sun H."/>
            <person name="Tritt A."/>
            <person name="Yoshinaga Y."/>
            <person name="Zwiers L.-H.L."/>
            <person name="Turgeon B.G."/>
            <person name="Goodwin S.B."/>
            <person name="Spatafora J.W."/>
            <person name="Crous P.W."/>
            <person name="Grigoriev I.V."/>
        </authorList>
    </citation>
    <scope>NUCLEOTIDE SEQUENCE [LARGE SCALE GENOMIC DNA]</scope>
    <source>
        <strain evidence="2 3">CBS 611.86</strain>
    </source>
</reference>
<dbReference type="EMBL" id="JAADJZ010000004">
    <property type="protein sequence ID" value="KAF2875726.1"/>
    <property type="molecule type" value="Genomic_DNA"/>
</dbReference>
<dbReference type="AlphaFoldDB" id="A0A7C8IE81"/>
<evidence type="ECO:0000313" key="2">
    <source>
        <dbReference type="EMBL" id="KAF2875726.1"/>
    </source>
</evidence>
<protein>
    <submittedName>
        <fullName evidence="2">Uncharacterized protein</fullName>
    </submittedName>
</protein>